<dbReference type="Pfam" id="PF12680">
    <property type="entry name" value="SnoaL_2"/>
    <property type="match status" value="1"/>
</dbReference>
<organism evidence="3 4">
    <name type="scientific">Humibacillus xanthopallidus</name>
    <dbReference type="NCBI Taxonomy" id="412689"/>
    <lineage>
        <taxon>Bacteria</taxon>
        <taxon>Bacillati</taxon>
        <taxon>Actinomycetota</taxon>
        <taxon>Actinomycetes</taxon>
        <taxon>Micrococcales</taxon>
        <taxon>Intrasporangiaceae</taxon>
        <taxon>Humibacillus</taxon>
    </lineage>
</organism>
<dbReference type="OrthoDB" id="5185819at2"/>
<dbReference type="SUPFAM" id="SSF109854">
    <property type="entry name" value="DinB/YfiT-like putative metalloenzymes"/>
    <property type="match status" value="1"/>
</dbReference>
<feature type="domain" description="Mycothiol-dependent maleylpyruvate isomerase metal-binding" evidence="1">
    <location>
        <begin position="23"/>
        <end position="143"/>
    </location>
</feature>
<evidence type="ECO:0000259" key="2">
    <source>
        <dbReference type="Pfam" id="PF12680"/>
    </source>
</evidence>
<accession>A0A543HTD5</accession>
<gene>
    <name evidence="3" type="ORF">FBY41_1638</name>
</gene>
<evidence type="ECO:0000313" key="3">
    <source>
        <dbReference type="EMBL" id="TQM61627.1"/>
    </source>
</evidence>
<keyword evidence="4" id="KW-1185">Reference proteome</keyword>
<dbReference type="InterPro" id="IPR034660">
    <property type="entry name" value="DinB/YfiT-like"/>
</dbReference>
<dbReference type="EMBL" id="VFPM01000002">
    <property type="protein sequence ID" value="TQM61627.1"/>
    <property type="molecule type" value="Genomic_DNA"/>
</dbReference>
<dbReference type="Gene3D" id="3.10.450.50">
    <property type="match status" value="1"/>
</dbReference>
<dbReference type="InterPro" id="IPR037401">
    <property type="entry name" value="SnoaL-like"/>
</dbReference>
<proteinExistence type="predicted"/>
<dbReference type="InterPro" id="IPR032710">
    <property type="entry name" value="NTF2-like_dom_sf"/>
</dbReference>
<sequence length="319" mass="33837">MARTTSPGGPATQGALDTASLHRRSVEGWLATLAAVPDDAWDDPTPCRGWSVRDLVNHVVGEDLWTVPLLSGSTIEEVGDRFDGDVLGAHPKTAGRAAGHEAIDASGALKSAGTVHLSYGEESADEYVRQLIADHLVHGWDLAAATGGDRTLDPVLVEAVSAWFDGRESLYRDGGAIGPRGFMTGDPRADLLARFGRDAAWSGAHAAFSDFIAAFGRGDVDAIMALMTDDCVFEATGPAPDGVRHVGASAVRKVWESLFTETGSPAFTEEESFVAGDRGVLRWRFDWVAPDGSPGHVRGVDVVRLQEGKVSEKLSYVKG</sequence>
<dbReference type="AlphaFoldDB" id="A0A543HTD5"/>
<comment type="caution">
    <text evidence="3">The sequence shown here is derived from an EMBL/GenBank/DDBJ whole genome shotgun (WGS) entry which is preliminary data.</text>
</comment>
<dbReference type="InterPro" id="IPR024344">
    <property type="entry name" value="MDMPI_metal-binding"/>
</dbReference>
<feature type="domain" description="SnoaL-like" evidence="2">
    <location>
        <begin position="210"/>
        <end position="312"/>
    </location>
</feature>
<dbReference type="NCBIfam" id="TIGR03083">
    <property type="entry name" value="maleylpyruvate isomerase family mycothiol-dependent enzyme"/>
    <property type="match status" value="1"/>
</dbReference>
<dbReference type="NCBIfam" id="TIGR03086">
    <property type="entry name" value="TIGR03086 family metal-binding protein"/>
    <property type="match status" value="1"/>
</dbReference>
<dbReference type="GO" id="GO:0046872">
    <property type="term" value="F:metal ion binding"/>
    <property type="evidence" value="ECO:0007669"/>
    <property type="project" value="InterPro"/>
</dbReference>
<dbReference type="Proteomes" id="UP000316747">
    <property type="component" value="Unassembled WGS sequence"/>
</dbReference>
<dbReference type="RefSeq" id="WP_141843356.1">
    <property type="nucleotide sequence ID" value="NZ_VFPM01000002.1"/>
</dbReference>
<dbReference type="Pfam" id="PF11716">
    <property type="entry name" value="MDMPI_N"/>
    <property type="match status" value="1"/>
</dbReference>
<name>A0A543HTD5_9MICO</name>
<protein>
    <submittedName>
        <fullName evidence="3">Uncharacterized protein (TIGR03086 family)</fullName>
    </submittedName>
</protein>
<evidence type="ECO:0000259" key="1">
    <source>
        <dbReference type="Pfam" id="PF11716"/>
    </source>
</evidence>
<dbReference type="Gene3D" id="1.20.120.450">
    <property type="entry name" value="dinb family like domain"/>
    <property type="match status" value="1"/>
</dbReference>
<dbReference type="SUPFAM" id="SSF54427">
    <property type="entry name" value="NTF2-like"/>
    <property type="match status" value="1"/>
</dbReference>
<evidence type="ECO:0000313" key="4">
    <source>
        <dbReference type="Proteomes" id="UP000316747"/>
    </source>
</evidence>
<dbReference type="InterPro" id="IPR017517">
    <property type="entry name" value="Maleyloyr_isom"/>
</dbReference>
<dbReference type="InterPro" id="IPR017520">
    <property type="entry name" value="CHP03086"/>
</dbReference>
<reference evidence="3 4" key="1">
    <citation type="submission" date="2019-06" db="EMBL/GenBank/DDBJ databases">
        <title>Genome sequencing of plant associated microbes to promote plant fitness in Sorghum bicolor and Oryza sativa.</title>
        <authorList>
            <person name="Coleman-Derr D."/>
        </authorList>
    </citation>
    <scope>NUCLEOTIDE SEQUENCE [LARGE SCALE GENOMIC DNA]</scope>
    <source>
        <strain evidence="3 4">KV-663</strain>
    </source>
</reference>